<evidence type="ECO:0000313" key="2">
    <source>
        <dbReference type="EMBL" id="MDR6553765.1"/>
    </source>
</evidence>
<dbReference type="Pfam" id="PF07791">
    <property type="entry name" value="Imm11"/>
    <property type="match status" value="1"/>
</dbReference>
<evidence type="ECO:0000313" key="3">
    <source>
        <dbReference type="Proteomes" id="UP001267290"/>
    </source>
</evidence>
<keyword evidence="3" id="KW-1185">Reference proteome</keyword>
<sequence>MKIWKWNYKESTLTRSNHLEFSNLFLDGFIGEKMSDNWPTIYMEDINKKGRLYDCTGLTPGKPILNEKAVNNLAYFLDGKAEELPLKHAREPYYVINVINVVNCLDYEKSDLVIHDKYKVVKDIKRYVFKEDMVQGQAIFKIPEFKGSYIFVTDEFRNSVLESGLTGFEFHEVWNSENSEPEVISLEQYLITAGIDRAEYSFKDVFELLEKGKAFGNGKFKLQNNENQRMLIGEVTTDGGYRWIEPIYYPSSFLDMKWYLVEKSHL</sequence>
<reference evidence="2 3" key="1">
    <citation type="submission" date="2023-07" db="EMBL/GenBank/DDBJ databases">
        <title>Sorghum-associated microbial communities from plants grown in Nebraska, USA.</title>
        <authorList>
            <person name="Schachtman D."/>
        </authorList>
    </citation>
    <scope>NUCLEOTIDE SEQUENCE [LARGE SCALE GENOMIC DNA]</scope>
    <source>
        <strain evidence="2 3">CC258</strain>
    </source>
</reference>
<comment type="caution">
    <text evidence="2">The sequence shown here is derived from an EMBL/GenBank/DDBJ whole genome shotgun (WGS) entry which is preliminary data.</text>
</comment>
<organism evidence="2 3">
    <name type="scientific">Paenibacillus qinlingensis</name>
    <dbReference type="NCBI Taxonomy" id="1837343"/>
    <lineage>
        <taxon>Bacteria</taxon>
        <taxon>Bacillati</taxon>
        <taxon>Bacillota</taxon>
        <taxon>Bacilli</taxon>
        <taxon>Bacillales</taxon>
        <taxon>Paenibacillaceae</taxon>
        <taxon>Paenibacillus</taxon>
    </lineage>
</organism>
<dbReference type="InterPro" id="IPR012433">
    <property type="entry name" value="Imm11"/>
</dbReference>
<proteinExistence type="predicted"/>
<dbReference type="RefSeq" id="WP_310501219.1">
    <property type="nucleotide sequence ID" value="NZ_JAVDSB010000012.1"/>
</dbReference>
<accession>A0ABU1P1Z6</accession>
<protein>
    <recommendedName>
        <fullName evidence="1">Immunity MXAN-0049 protein domain-containing protein</fullName>
    </recommendedName>
</protein>
<evidence type="ECO:0000259" key="1">
    <source>
        <dbReference type="Pfam" id="PF07791"/>
    </source>
</evidence>
<dbReference type="EMBL" id="JAVDSB010000012">
    <property type="protein sequence ID" value="MDR6553765.1"/>
    <property type="molecule type" value="Genomic_DNA"/>
</dbReference>
<dbReference type="Proteomes" id="UP001267290">
    <property type="component" value="Unassembled WGS sequence"/>
</dbReference>
<gene>
    <name evidence="2" type="ORF">J2736_004975</name>
</gene>
<feature type="domain" description="Immunity MXAN-0049 protein" evidence="1">
    <location>
        <begin position="90"/>
        <end position="173"/>
    </location>
</feature>
<name>A0ABU1P1Z6_9BACL</name>